<proteinExistence type="predicted"/>
<dbReference type="OrthoDB" id="2418141at2"/>
<feature type="transmembrane region" description="Helical" evidence="1">
    <location>
        <begin position="55"/>
        <end position="88"/>
    </location>
</feature>
<keyword evidence="1" id="KW-1133">Transmembrane helix</keyword>
<organism evidence="2 3">
    <name type="scientific">Planococcus plakortidis</name>
    <dbReference type="NCBI Taxonomy" id="1038856"/>
    <lineage>
        <taxon>Bacteria</taxon>
        <taxon>Bacillati</taxon>
        <taxon>Bacillota</taxon>
        <taxon>Bacilli</taxon>
        <taxon>Bacillales</taxon>
        <taxon>Caryophanaceae</taxon>
        <taxon>Planococcus</taxon>
    </lineage>
</organism>
<evidence type="ECO:0000313" key="3">
    <source>
        <dbReference type="Proteomes" id="UP000092650"/>
    </source>
</evidence>
<dbReference type="InterPro" id="IPR026369">
    <property type="entry name" value="CxxC_20_CxxC"/>
</dbReference>
<protein>
    <recommendedName>
        <fullName evidence="4">Cxxc_20_cxxc protein</fullName>
    </recommendedName>
</protein>
<reference evidence="2" key="1">
    <citation type="submission" date="2016-10" db="EMBL/GenBank/DDBJ databases">
        <authorList>
            <person name="See-Too W.S."/>
        </authorList>
    </citation>
    <scope>NUCLEOTIDE SEQUENCE [LARGE SCALE GENOMIC DNA]</scope>
    <source>
        <strain evidence="2">DSM 23997</strain>
    </source>
</reference>
<dbReference type="Proteomes" id="UP000092650">
    <property type="component" value="Chromosome"/>
</dbReference>
<dbReference type="EMBL" id="CP016539">
    <property type="protein sequence ID" value="ANU20612.1"/>
    <property type="molecule type" value="Genomic_DNA"/>
</dbReference>
<keyword evidence="1" id="KW-0812">Transmembrane</keyword>
<keyword evidence="3" id="KW-1185">Reference proteome</keyword>
<evidence type="ECO:0000256" key="1">
    <source>
        <dbReference type="SAM" id="Phobius"/>
    </source>
</evidence>
<evidence type="ECO:0000313" key="2">
    <source>
        <dbReference type="EMBL" id="ANU20612.1"/>
    </source>
</evidence>
<dbReference type="RefSeq" id="WP_068870789.1">
    <property type="nucleotide sequence ID" value="NZ_CP016539.2"/>
</dbReference>
<gene>
    <name evidence="2" type="ORF">BBI15_10475</name>
</gene>
<keyword evidence="1" id="KW-0472">Membrane</keyword>
<name>A0A1C7EB14_9BACL</name>
<evidence type="ECO:0008006" key="4">
    <source>
        <dbReference type="Google" id="ProtNLM"/>
    </source>
</evidence>
<accession>A0A1C7EB14</accession>
<dbReference type="STRING" id="1038856.BBI15_10475"/>
<dbReference type="KEGG" id="ppla:BBI15_10475"/>
<sequence>MPICQNCHKQWSWKQTVKKMFTLDTGMICPHCGKKQLLTTQSKKRAGLLNFLTPLAMLFGVLFNFSVITIFMLIIASGITVIAAYPFLVELTEEEEPLW</sequence>
<dbReference type="AlphaFoldDB" id="A0A1C7EB14"/>
<dbReference type="NCBIfam" id="TIGR04104">
    <property type="entry name" value="cxxc_20_cxxc"/>
    <property type="match status" value="1"/>
</dbReference>